<organism evidence="1 2">
    <name type="scientific">Candidatus Roizmanbacteria bacterium RIFCSPHIGHO2_12_FULL_41_11</name>
    <dbReference type="NCBI Taxonomy" id="1802052"/>
    <lineage>
        <taxon>Bacteria</taxon>
        <taxon>Candidatus Roizmaniibacteriota</taxon>
    </lineage>
</organism>
<evidence type="ECO:0000313" key="2">
    <source>
        <dbReference type="Proteomes" id="UP000176803"/>
    </source>
</evidence>
<accession>A0A1F7I093</accession>
<protein>
    <submittedName>
        <fullName evidence="1">Uncharacterized protein</fullName>
    </submittedName>
</protein>
<evidence type="ECO:0000313" key="1">
    <source>
        <dbReference type="EMBL" id="OGK36788.1"/>
    </source>
</evidence>
<comment type="caution">
    <text evidence="1">The sequence shown here is derived from an EMBL/GenBank/DDBJ whole genome shotgun (WGS) entry which is preliminary data.</text>
</comment>
<dbReference type="EMBL" id="MGAC01000053">
    <property type="protein sequence ID" value="OGK36788.1"/>
    <property type="molecule type" value="Genomic_DNA"/>
</dbReference>
<sequence length="79" mass="9403">MGQTITVPTKTIEEILSRLDRLTREIKAIKTKLFEEEPPYGSDEWWKWSNEKAIEDYKKGRYTVYENAESLIRDLHKGK</sequence>
<dbReference type="Proteomes" id="UP000176803">
    <property type="component" value="Unassembled WGS sequence"/>
</dbReference>
<name>A0A1F7I093_9BACT</name>
<gene>
    <name evidence="1" type="ORF">A3F03_01700</name>
</gene>
<reference evidence="1 2" key="1">
    <citation type="journal article" date="2016" name="Nat. Commun.">
        <title>Thousands of microbial genomes shed light on interconnected biogeochemical processes in an aquifer system.</title>
        <authorList>
            <person name="Anantharaman K."/>
            <person name="Brown C.T."/>
            <person name="Hug L.A."/>
            <person name="Sharon I."/>
            <person name="Castelle C.J."/>
            <person name="Probst A.J."/>
            <person name="Thomas B.C."/>
            <person name="Singh A."/>
            <person name="Wilkins M.J."/>
            <person name="Karaoz U."/>
            <person name="Brodie E.L."/>
            <person name="Williams K.H."/>
            <person name="Hubbard S.S."/>
            <person name="Banfield J.F."/>
        </authorList>
    </citation>
    <scope>NUCLEOTIDE SEQUENCE [LARGE SCALE GENOMIC DNA]</scope>
</reference>
<dbReference type="AlphaFoldDB" id="A0A1F7I093"/>
<proteinExistence type="predicted"/>